<evidence type="ECO:0000259" key="1">
    <source>
        <dbReference type="Pfam" id="PF01968"/>
    </source>
</evidence>
<dbReference type="Pfam" id="PF19278">
    <property type="entry name" value="Hydant_A_C"/>
    <property type="match status" value="1"/>
</dbReference>
<dbReference type="GO" id="GO:0005829">
    <property type="term" value="C:cytosol"/>
    <property type="evidence" value="ECO:0007669"/>
    <property type="project" value="TreeGrafter"/>
</dbReference>
<evidence type="ECO:0000259" key="2">
    <source>
        <dbReference type="Pfam" id="PF05378"/>
    </source>
</evidence>
<accession>A0A1N6U7Y2</accession>
<dbReference type="Pfam" id="PF01968">
    <property type="entry name" value="Hydantoinase_A"/>
    <property type="match status" value="1"/>
</dbReference>
<dbReference type="PANTHER" id="PTHR11365:SF23">
    <property type="entry name" value="HYPOTHETICAL 5-OXOPROLINASE (EUROFUNG)-RELATED"/>
    <property type="match status" value="1"/>
</dbReference>
<dbReference type="EMBL" id="FTMK01000010">
    <property type="protein sequence ID" value="SIQ61657.1"/>
    <property type="molecule type" value="Genomic_DNA"/>
</dbReference>
<protein>
    <submittedName>
        <fullName evidence="4">N-methylhydantoinase A</fullName>
    </submittedName>
</protein>
<dbReference type="InterPro" id="IPR045079">
    <property type="entry name" value="Oxoprolinase-like"/>
</dbReference>
<dbReference type="AlphaFoldDB" id="A0A1N6U7Y2"/>
<dbReference type="Pfam" id="PF05378">
    <property type="entry name" value="Hydant_A_N"/>
    <property type="match status" value="1"/>
</dbReference>
<organism evidence="4 5">
    <name type="scientific">Paracoccus thiocyanatus</name>
    <dbReference type="NCBI Taxonomy" id="34006"/>
    <lineage>
        <taxon>Bacteria</taxon>
        <taxon>Pseudomonadati</taxon>
        <taxon>Pseudomonadota</taxon>
        <taxon>Alphaproteobacteria</taxon>
        <taxon>Rhodobacterales</taxon>
        <taxon>Paracoccaceae</taxon>
        <taxon>Paracoccus</taxon>
    </lineage>
</organism>
<dbReference type="GO" id="GO:0017168">
    <property type="term" value="F:5-oxoprolinase (ATP-hydrolyzing) activity"/>
    <property type="evidence" value="ECO:0007669"/>
    <property type="project" value="TreeGrafter"/>
</dbReference>
<feature type="domain" description="Acetophenone carboxylase-like C-terminal" evidence="3">
    <location>
        <begin position="511"/>
        <end position="674"/>
    </location>
</feature>
<dbReference type="InterPro" id="IPR008040">
    <property type="entry name" value="Hydant_A_N"/>
</dbReference>
<dbReference type="InterPro" id="IPR049517">
    <property type="entry name" value="ACX-like_C"/>
</dbReference>
<dbReference type="Proteomes" id="UP000323956">
    <property type="component" value="Unassembled WGS sequence"/>
</dbReference>
<evidence type="ECO:0000313" key="4">
    <source>
        <dbReference type="EMBL" id="SIQ61657.1"/>
    </source>
</evidence>
<reference evidence="4 5" key="1">
    <citation type="submission" date="2017-01" db="EMBL/GenBank/DDBJ databases">
        <authorList>
            <person name="Varghese N."/>
            <person name="Submissions S."/>
        </authorList>
    </citation>
    <scope>NUCLEOTIDE SEQUENCE [LARGE SCALE GENOMIC DNA]</scope>
    <source>
        <strain evidence="4 5">ATCC 700171</strain>
    </source>
</reference>
<evidence type="ECO:0000313" key="5">
    <source>
        <dbReference type="Proteomes" id="UP000323956"/>
    </source>
</evidence>
<dbReference type="RefSeq" id="WP_188128635.1">
    <property type="nucleotide sequence ID" value="NZ_FTMK01000010.1"/>
</dbReference>
<dbReference type="InterPro" id="IPR002821">
    <property type="entry name" value="Hydantoinase_A"/>
</dbReference>
<evidence type="ECO:0000259" key="3">
    <source>
        <dbReference type="Pfam" id="PF19278"/>
    </source>
</evidence>
<sequence length="709" mass="76813">MKYRISVDVGGTFTDLTIAESETFTQLGSHKSPTTPEDRSVGILNAMGLAAESLGLSLGELLSQTAVFCHGSTTATNTILEMSGAKTGLICTRGTKYILWRGEGRRQTMFNYKMEAPKPLIRPYLCREVTERIDAQGNVLVPLDEDEVRAEIRQLREWGVEAIAVCTMWSIVNDAHERRIAEIIEEEWPGVDYCISSDIQPIIREYYRTSCVVLNAMLQPKVSRYLRNLQGKLEERGFRGETLIVVSNGGVVPISEVAKKPVFMLFSGPSMAPEAGYYFSEIEGIPNCITVDMGGTSFDVSTVLEGQITTTKDGRILSYPTGVASIEIATLGAGGGSIATIDKGLIKVGPRSAEAVPGPACYMRGGTEPTVTDAYVVLGYISPAHFLNGRMQIDRDLAVKAVKDHIADPLGISVEDAALGITQVVNENMLGGILDMTIRRGVDPREFALVTGGGATAVPVAFLAREMGIKKIVIPRETSVLCAFGANNAAIAMSEVVSKYSDTGDFDFEGVNQAIAGITGKGADFLTRMGIKPQDQKFELFVSARYPMQTTELEIPITLDGGKITPAILEEITAAFHAAYLARYKTNDPASDVEFLMWRNMATFQRPRIVLPEHDKTGEATPIQAMLSTSKAYFGGGEMVDTPVYDGEKLQYGMTVPGPALVVLPDTTIVVPPFAVLDTRKHGYFVMDVDVSNRDAGVKARKRALAPAV</sequence>
<name>A0A1N6U7Y2_9RHOB</name>
<feature type="domain" description="Hydantoinase A/oxoprolinase" evidence="1">
    <location>
        <begin position="208"/>
        <end position="491"/>
    </location>
</feature>
<gene>
    <name evidence="4" type="ORF">SAMN05421641_110111</name>
</gene>
<dbReference type="GO" id="GO:0006749">
    <property type="term" value="P:glutathione metabolic process"/>
    <property type="evidence" value="ECO:0007669"/>
    <property type="project" value="TreeGrafter"/>
</dbReference>
<proteinExistence type="predicted"/>
<feature type="domain" description="Hydantoinase/oxoprolinase N-terminal" evidence="2">
    <location>
        <begin position="4"/>
        <end position="187"/>
    </location>
</feature>
<dbReference type="PANTHER" id="PTHR11365">
    <property type="entry name" value="5-OXOPROLINASE RELATED"/>
    <property type="match status" value="1"/>
</dbReference>